<keyword evidence="3" id="KW-1185">Reference proteome</keyword>
<dbReference type="Proteomes" id="UP001501294">
    <property type="component" value="Unassembled WGS sequence"/>
</dbReference>
<dbReference type="EMBL" id="BAABFU010000002">
    <property type="protein sequence ID" value="GAA4350717.1"/>
    <property type="molecule type" value="Genomic_DNA"/>
</dbReference>
<protein>
    <recommendedName>
        <fullName evidence="4">DUF4375 domain-containing protein</fullName>
    </recommendedName>
</protein>
<name>A0ABP8I3R6_9GAMM</name>
<dbReference type="RefSeq" id="WP_223578564.1">
    <property type="nucleotide sequence ID" value="NZ_BAABFU010000002.1"/>
</dbReference>
<organism evidence="2 3">
    <name type="scientific">Kangiella taiwanensis</name>
    <dbReference type="NCBI Taxonomy" id="1079179"/>
    <lineage>
        <taxon>Bacteria</taxon>
        <taxon>Pseudomonadati</taxon>
        <taxon>Pseudomonadota</taxon>
        <taxon>Gammaproteobacteria</taxon>
        <taxon>Kangiellales</taxon>
        <taxon>Kangiellaceae</taxon>
        <taxon>Kangiella</taxon>
    </lineage>
</organism>
<comment type="caution">
    <text evidence="2">The sequence shown here is derived from an EMBL/GenBank/DDBJ whole genome shotgun (WGS) entry which is preliminary data.</text>
</comment>
<feature type="region of interest" description="Disordered" evidence="1">
    <location>
        <begin position="32"/>
        <end position="64"/>
    </location>
</feature>
<sequence>MKKILIIGVIAVIVAVATFVVNQADEPALTEQKISEQNSLNASGEAVKSEDSNSTPQDSDESIEEVEAGVMVVDDSPLTDSEKYCEQLAASPEITKYREVSLETYKKVYSQVGDSTYEKLPLESVKSYADNGEASAMWHYGVEVMWKEALGSYRNPVNQEKPFTQEELWEVLKKHDPNFEMFNHGKEYAFRAAIQGRVGAILETANMETFLARQIKIREGRDKDAINVLASAVAHIKLMEYIHRNDPSVIANMGFEERIKNKISTAYNYEEFMENEEFTQQLNNKVKQLLPELERQWKEHRLQQSLPIHLDLFDDELEAAFMDYADQCL</sequence>
<accession>A0ABP8I3R6</accession>
<evidence type="ECO:0000256" key="1">
    <source>
        <dbReference type="SAM" id="MobiDB-lite"/>
    </source>
</evidence>
<evidence type="ECO:0000313" key="2">
    <source>
        <dbReference type="EMBL" id="GAA4350717.1"/>
    </source>
</evidence>
<gene>
    <name evidence="2" type="ORF">GCM10023150_16740</name>
</gene>
<evidence type="ECO:0000313" key="3">
    <source>
        <dbReference type="Proteomes" id="UP001501294"/>
    </source>
</evidence>
<evidence type="ECO:0008006" key="4">
    <source>
        <dbReference type="Google" id="ProtNLM"/>
    </source>
</evidence>
<reference evidence="3" key="1">
    <citation type="journal article" date="2019" name="Int. J. Syst. Evol. Microbiol.">
        <title>The Global Catalogue of Microorganisms (GCM) 10K type strain sequencing project: providing services to taxonomists for standard genome sequencing and annotation.</title>
        <authorList>
            <consortium name="The Broad Institute Genomics Platform"/>
            <consortium name="The Broad Institute Genome Sequencing Center for Infectious Disease"/>
            <person name="Wu L."/>
            <person name="Ma J."/>
        </authorList>
    </citation>
    <scope>NUCLEOTIDE SEQUENCE [LARGE SCALE GENOMIC DNA]</scope>
    <source>
        <strain evidence="3">JCM 17727</strain>
    </source>
</reference>
<proteinExistence type="predicted"/>